<organism evidence="1 2">
    <name type="scientific">Malassezia equina</name>
    <dbReference type="NCBI Taxonomy" id="1381935"/>
    <lineage>
        <taxon>Eukaryota</taxon>
        <taxon>Fungi</taxon>
        <taxon>Dikarya</taxon>
        <taxon>Basidiomycota</taxon>
        <taxon>Ustilaginomycotina</taxon>
        <taxon>Malasseziomycetes</taxon>
        <taxon>Malasseziales</taxon>
        <taxon>Malasseziaceae</taxon>
        <taxon>Malassezia</taxon>
    </lineage>
</organism>
<name>A0AAF0IYF2_9BASI</name>
<proteinExistence type="predicted"/>
<keyword evidence="2" id="KW-1185">Reference proteome</keyword>
<evidence type="ECO:0000313" key="1">
    <source>
        <dbReference type="EMBL" id="WFD22821.1"/>
    </source>
</evidence>
<dbReference type="AlphaFoldDB" id="A0AAF0IYF2"/>
<protein>
    <submittedName>
        <fullName evidence="1">Uncharacterized protein</fullName>
    </submittedName>
</protein>
<gene>
    <name evidence="1" type="ORF">MEQU1_001498</name>
</gene>
<dbReference type="EMBL" id="CP119902">
    <property type="protein sequence ID" value="WFD22821.1"/>
    <property type="molecule type" value="Genomic_DNA"/>
</dbReference>
<reference evidence="1" key="1">
    <citation type="submission" date="2023-03" db="EMBL/GenBank/DDBJ databases">
        <title>Mating type loci evolution in Malassezia.</title>
        <authorList>
            <person name="Coelho M.A."/>
        </authorList>
    </citation>
    <scope>NUCLEOTIDE SEQUENCE</scope>
    <source>
        <strain evidence="1">CBS 12830</strain>
    </source>
</reference>
<sequence>MQCKPLSDQYSGFNPGQLRSVDDPTQCVTSGFTATQDKNAPVQYVPDKHAPITLQPCASEDNDILQRQWMSYFGDDRCPPFIDYHGHKSNPYFGRVVENQDHSLTFSLNNGRGQKDYLRLSDTDVPYKCSA</sequence>
<dbReference type="Proteomes" id="UP001214415">
    <property type="component" value="Chromosome 3"/>
</dbReference>
<evidence type="ECO:0000313" key="2">
    <source>
        <dbReference type="Proteomes" id="UP001214415"/>
    </source>
</evidence>
<accession>A0AAF0IYF2</accession>